<dbReference type="SUPFAM" id="SSF47216">
    <property type="entry name" value="Proteasome activator"/>
    <property type="match status" value="1"/>
</dbReference>
<name>A0A6V2TVL6_EMIHU</name>
<dbReference type="PANTHER" id="PTHR10660:SF2">
    <property type="entry name" value="LD45860P"/>
    <property type="match status" value="1"/>
</dbReference>
<accession>A0A6V2TVL6</accession>
<dbReference type="AlphaFoldDB" id="A0A6V2TVL6"/>
<reference evidence="5" key="1">
    <citation type="submission" date="2021-01" db="EMBL/GenBank/DDBJ databases">
        <authorList>
            <person name="Corre E."/>
            <person name="Pelletier E."/>
            <person name="Niang G."/>
            <person name="Scheremetjew M."/>
            <person name="Finn R."/>
            <person name="Kale V."/>
            <person name="Holt S."/>
            <person name="Cochrane G."/>
            <person name="Meng A."/>
            <person name="Brown T."/>
            <person name="Cohen L."/>
        </authorList>
    </citation>
    <scope>NUCLEOTIDE SEQUENCE</scope>
    <source>
        <strain evidence="5">379</strain>
    </source>
</reference>
<comment type="similarity">
    <text evidence="1">Belongs to the PA28 family.</text>
</comment>
<dbReference type="InterPro" id="IPR009077">
    <property type="entry name" value="Proteasome_activ_PA28"/>
</dbReference>
<evidence type="ECO:0000256" key="3">
    <source>
        <dbReference type="SAM" id="MobiDB-lite"/>
    </source>
</evidence>
<feature type="region of interest" description="Disordered" evidence="3">
    <location>
        <begin position="134"/>
        <end position="186"/>
    </location>
</feature>
<dbReference type="GO" id="GO:0061133">
    <property type="term" value="F:endopeptidase activator activity"/>
    <property type="evidence" value="ECO:0007669"/>
    <property type="project" value="TreeGrafter"/>
</dbReference>
<feature type="compositionally biased region" description="Basic and acidic residues" evidence="3">
    <location>
        <begin position="138"/>
        <end position="149"/>
    </location>
</feature>
<dbReference type="InterPro" id="IPR003186">
    <property type="entry name" value="PA28_C"/>
</dbReference>
<sequence length="205" mass="21991">MAETELEALALQEADKVVTETLNARAAALAQLVVQACPPKPLSELEESYKACGSGTNKAVAGLLRTVREEAAAAVDHLKQAELWLILKAPAVSDGNNFGVEVQAFVLGELKALRTGFSAMVALPAEYHQARAQGLEKVAQDSSKDHDESSTTETETSTEEGKTKEKKVVKTVNKCSQGSKSKPTLADYEDYTAALDVKRATARRE</sequence>
<evidence type="ECO:0000256" key="2">
    <source>
        <dbReference type="ARBA" id="ARBA00022942"/>
    </source>
</evidence>
<dbReference type="GO" id="GO:0061136">
    <property type="term" value="P:regulation of proteasomal protein catabolic process"/>
    <property type="evidence" value="ECO:0007669"/>
    <property type="project" value="TreeGrafter"/>
</dbReference>
<proteinExistence type="inferred from homology"/>
<feature type="domain" description="Proteasome activator PA28 C-terminal" evidence="4">
    <location>
        <begin position="56"/>
        <end position="141"/>
    </location>
</feature>
<organism evidence="5">
    <name type="scientific">Emiliania huxleyi</name>
    <name type="common">Coccolithophore</name>
    <name type="synonym">Pontosphaera huxleyi</name>
    <dbReference type="NCBI Taxonomy" id="2903"/>
    <lineage>
        <taxon>Eukaryota</taxon>
        <taxon>Haptista</taxon>
        <taxon>Haptophyta</taxon>
        <taxon>Prymnesiophyceae</taxon>
        <taxon>Isochrysidales</taxon>
        <taxon>Noelaerhabdaceae</taxon>
        <taxon>Emiliania</taxon>
    </lineage>
</organism>
<keyword evidence="2" id="KW-0647">Proteasome</keyword>
<feature type="compositionally biased region" description="Polar residues" evidence="3">
    <location>
        <begin position="173"/>
        <end position="182"/>
    </location>
</feature>
<feature type="compositionally biased region" description="Basic and acidic residues" evidence="3">
    <location>
        <begin position="159"/>
        <end position="168"/>
    </location>
</feature>
<evidence type="ECO:0000313" key="5">
    <source>
        <dbReference type="EMBL" id="CAE0572755.1"/>
    </source>
</evidence>
<dbReference type="EMBL" id="HBIR01040460">
    <property type="protein sequence ID" value="CAE0572755.1"/>
    <property type="molecule type" value="Transcribed_RNA"/>
</dbReference>
<dbReference type="GO" id="GO:2000045">
    <property type="term" value="P:regulation of G1/S transition of mitotic cell cycle"/>
    <property type="evidence" value="ECO:0007669"/>
    <property type="project" value="TreeGrafter"/>
</dbReference>
<protein>
    <recommendedName>
        <fullName evidence="4">Proteasome activator PA28 C-terminal domain-containing protein</fullName>
    </recommendedName>
</protein>
<dbReference type="InterPro" id="IPR036997">
    <property type="entry name" value="PA28_C_sf"/>
</dbReference>
<dbReference type="PANTHER" id="PTHR10660">
    <property type="entry name" value="PROTEASOME REGULATOR PA28"/>
    <property type="match status" value="1"/>
</dbReference>
<gene>
    <name evidence="5" type="ORF">EHUX00137_LOCUS31559</name>
</gene>
<dbReference type="Gene3D" id="1.20.120.180">
    <property type="entry name" value="Proteasome activator pa28, C-terminal domain"/>
    <property type="match status" value="1"/>
</dbReference>
<dbReference type="Pfam" id="PF02252">
    <property type="entry name" value="PA28_C"/>
    <property type="match status" value="1"/>
</dbReference>
<dbReference type="GO" id="GO:0005654">
    <property type="term" value="C:nucleoplasm"/>
    <property type="evidence" value="ECO:0007669"/>
    <property type="project" value="TreeGrafter"/>
</dbReference>
<evidence type="ECO:0000259" key="4">
    <source>
        <dbReference type="Pfam" id="PF02252"/>
    </source>
</evidence>
<evidence type="ECO:0000256" key="1">
    <source>
        <dbReference type="ARBA" id="ARBA00005883"/>
    </source>
</evidence>
<dbReference type="GO" id="GO:0005737">
    <property type="term" value="C:cytoplasm"/>
    <property type="evidence" value="ECO:0007669"/>
    <property type="project" value="TreeGrafter"/>
</dbReference>
<dbReference type="InterPro" id="IPR036252">
    <property type="entry name" value="Proteasome_activ_sf"/>
</dbReference>
<dbReference type="GO" id="GO:0008537">
    <property type="term" value="C:proteasome activator complex"/>
    <property type="evidence" value="ECO:0007669"/>
    <property type="project" value="InterPro"/>
</dbReference>